<accession>A0A354M6D7</accession>
<organism evidence="1 2">
    <name type="scientific">Coprobacter fastidiosus</name>
    <dbReference type="NCBI Taxonomy" id="1099853"/>
    <lineage>
        <taxon>Bacteria</taxon>
        <taxon>Pseudomonadati</taxon>
        <taxon>Bacteroidota</taxon>
        <taxon>Bacteroidia</taxon>
        <taxon>Bacteroidales</taxon>
        <taxon>Barnesiellaceae</taxon>
        <taxon>Coprobacter</taxon>
    </lineage>
</organism>
<dbReference type="AlphaFoldDB" id="A0A354M6D7"/>
<dbReference type="EMBL" id="DNWC01000171">
    <property type="protein sequence ID" value="HBJ10076.1"/>
    <property type="molecule type" value="Genomic_DNA"/>
</dbReference>
<proteinExistence type="predicted"/>
<evidence type="ECO:0000313" key="2">
    <source>
        <dbReference type="Proteomes" id="UP000262954"/>
    </source>
</evidence>
<comment type="caution">
    <text evidence="1">The sequence shown here is derived from an EMBL/GenBank/DDBJ whole genome shotgun (WGS) entry which is preliminary data.</text>
</comment>
<evidence type="ECO:0000313" key="1">
    <source>
        <dbReference type="EMBL" id="HBJ10076.1"/>
    </source>
</evidence>
<dbReference type="Proteomes" id="UP000262954">
    <property type="component" value="Unassembled WGS sequence"/>
</dbReference>
<gene>
    <name evidence="1" type="ORF">DDY73_13845</name>
</gene>
<sequence length="72" mass="8344">MAKVNKDMNETAKRIAREYGVGKVYVNDKGEYFTDKCNAYNSVDDRKKIRVIDCTTTIMKTEDDKDEQINTD</sequence>
<reference evidence="1 2" key="1">
    <citation type="journal article" date="2018" name="Nat. Biotechnol.">
        <title>A standardized bacterial taxonomy based on genome phylogeny substantially revises the tree of life.</title>
        <authorList>
            <person name="Parks D.H."/>
            <person name="Chuvochina M."/>
            <person name="Waite D.W."/>
            <person name="Rinke C."/>
            <person name="Skarshewski A."/>
            <person name="Chaumeil P.A."/>
            <person name="Hugenholtz P."/>
        </authorList>
    </citation>
    <scope>NUCLEOTIDE SEQUENCE [LARGE SCALE GENOMIC DNA]</scope>
    <source>
        <strain evidence="1">UBA11482</strain>
    </source>
</reference>
<protein>
    <submittedName>
        <fullName evidence="1">Uncharacterized protein</fullName>
    </submittedName>
</protein>
<name>A0A354M6D7_9BACT</name>